<comment type="caution">
    <text evidence="3">The sequence shown here is derived from an EMBL/GenBank/DDBJ whole genome shotgun (WGS) entry which is preliminary data.</text>
</comment>
<evidence type="ECO:0000256" key="1">
    <source>
        <dbReference type="SAM" id="SignalP"/>
    </source>
</evidence>
<dbReference type="InterPro" id="IPR003609">
    <property type="entry name" value="Pan_app"/>
</dbReference>
<reference evidence="3" key="1">
    <citation type="submission" date="2019-06" db="EMBL/GenBank/DDBJ databases">
        <title>Genomics analysis of Aphanomyces spp. identifies a new class of oomycete effector associated with host adaptation.</title>
        <authorList>
            <person name="Gaulin E."/>
        </authorList>
    </citation>
    <scope>NUCLEOTIDE SEQUENCE</scope>
    <source>
        <strain evidence="3">CBS 578.67</strain>
    </source>
</reference>
<organism evidence="3">
    <name type="scientific">Aphanomyces stellatus</name>
    <dbReference type="NCBI Taxonomy" id="120398"/>
    <lineage>
        <taxon>Eukaryota</taxon>
        <taxon>Sar</taxon>
        <taxon>Stramenopiles</taxon>
        <taxon>Oomycota</taxon>
        <taxon>Saprolegniomycetes</taxon>
        <taxon>Saprolegniales</taxon>
        <taxon>Verrucalvaceae</taxon>
        <taxon>Aphanomyces</taxon>
    </lineage>
</organism>
<feature type="domain" description="Apple" evidence="2">
    <location>
        <begin position="103"/>
        <end position="154"/>
    </location>
</feature>
<dbReference type="Pfam" id="PF14295">
    <property type="entry name" value="PAN_4"/>
    <property type="match status" value="2"/>
</dbReference>
<feature type="chain" id="PRO_5025585256" description="Apple domain-containing protein" evidence="1">
    <location>
        <begin position="17"/>
        <end position="331"/>
    </location>
</feature>
<protein>
    <recommendedName>
        <fullName evidence="2">Apple domain-containing protein</fullName>
    </recommendedName>
</protein>
<evidence type="ECO:0000313" key="3">
    <source>
        <dbReference type="EMBL" id="KAF0712894.1"/>
    </source>
</evidence>
<sequence length="331" mass="35646">MPLIFAIAAFSSFAVAQSNTAWVIDNGVDLTPTFDNAEGNVQAGVASIQTCIDFATSKQNTYATLDGSTCKTYNLTYKYTRRDGVTSAARYNADDFECFGNSDLWGGDVWDTNTRFERCLDTCKNQFSDDGAQRCSAVAWVQNDGEEMGHCYLKYLKDDPLRDPTPNSRGAITCRSRASILRGLGYVRVDGVAFKVASGGTADANPGVTSVGQCARMAIKVSKPIANYDGKTCSLLDVSYTYELNPASTALVQYNAKDFACTGNGDFLGEDVSHSNMRFDACLNTCKNTNACNAVTWIQLAGQDMGSCYLKHLGSLKRPAGPNALGAISCK</sequence>
<evidence type="ECO:0000259" key="2">
    <source>
        <dbReference type="Pfam" id="PF14295"/>
    </source>
</evidence>
<dbReference type="Gene3D" id="3.50.4.10">
    <property type="entry name" value="Hepatocyte Growth Factor"/>
    <property type="match status" value="1"/>
</dbReference>
<feature type="signal peptide" evidence="1">
    <location>
        <begin position="1"/>
        <end position="16"/>
    </location>
</feature>
<dbReference type="EMBL" id="VJMH01001168">
    <property type="protein sequence ID" value="KAF0712894.1"/>
    <property type="molecule type" value="Genomic_DNA"/>
</dbReference>
<feature type="non-terminal residue" evidence="3">
    <location>
        <position position="331"/>
    </location>
</feature>
<gene>
    <name evidence="3" type="ORF">As57867_004600</name>
</gene>
<name>A0A6A4ZS93_9STRA</name>
<dbReference type="OrthoDB" id="67829at2759"/>
<dbReference type="AlphaFoldDB" id="A0A6A4ZS93"/>
<accession>A0A6A4ZS93</accession>
<proteinExistence type="predicted"/>
<feature type="domain" description="Apple" evidence="2">
    <location>
        <begin position="267"/>
        <end position="311"/>
    </location>
</feature>
<keyword evidence="1" id="KW-0732">Signal</keyword>